<reference evidence="1" key="2">
    <citation type="journal article" date="2015" name="Fish Shellfish Immunol.">
        <title>Early steps in the European eel (Anguilla anguilla)-Vibrio vulnificus interaction in the gills: Role of the RtxA13 toxin.</title>
        <authorList>
            <person name="Callol A."/>
            <person name="Pajuelo D."/>
            <person name="Ebbesson L."/>
            <person name="Teles M."/>
            <person name="MacKenzie S."/>
            <person name="Amaro C."/>
        </authorList>
    </citation>
    <scope>NUCLEOTIDE SEQUENCE</scope>
</reference>
<evidence type="ECO:0000313" key="1">
    <source>
        <dbReference type="EMBL" id="JAH43605.1"/>
    </source>
</evidence>
<name>A0A0E9SSF9_ANGAN</name>
<reference evidence="1" key="1">
    <citation type="submission" date="2014-11" db="EMBL/GenBank/DDBJ databases">
        <authorList>
            <person name="Amaro Gonzalez C."/>
        </authorList>
    </citation>
    <scope>NUCLEOTIDE SEQUENCE</scope>
</reference>
<accession>A0A0E9SSF9</accession>
<organism evidence="1">
    <name type="scientific">Anguilla anguilla</name>
    <name type="common">European freshwater eel</name>
    <name type="synonym">Muraena anguilla</name>
    <dbReference type="NCBI Taxonomy" id="7936"/>
    <lineage>
        <taxon>Eukaryota</taxon>
        <taxon>Metazoa</taxon>
        <taxon>Chordata</taxon>
        <taxon>Craniata</taxon>
        <taxon>Vertebrata</taxon>
        <taxon>Euteleostomi</taxon>
        <taxon>Actinopterygii</taxon>
        <taxon>Neopterygii</taxon>
        <taxon>Teleostei</taxon>
        <taxon>Anguilliformes</taxon>
        <taxon>Anguillidae</taxon>
        <taxon>Anguilla</taxon>
    </lineage>
</organism>
<sequence>MAGMPSRQVTPCGGMPHTYTAQRIWHYYIAQWRPEMEQGVGLGKTGWALVTEQYSDLPNFLYAHSLRDYNNIHLEK</sequence>
<proteinExistence type="predicted"/>
<protein>
    <submittedName>
        <fullName evidence="1">Uncharacterized protein</fullName>
    </submittedName>
</protein>
<dbReference type="EMBL" id="GBXM01064972">
    <property type="protein sequence ID" value="JAH43605.1"/>
    <property type="molecule type" value="Transcribed_RNA"/>
</dbReference>
<dbReference type="AlphaFoldDB" id="A0A0E9SSF9"/>